<feature type="domain" description="Response regulatory" evidence="9">
    <location>
        <begin position="58"/>
        <end position="171"/>
    </location>
</feature>
<feature type="region of interest" description="Disordered" evidence="8">
    <location>
        <begin position="1"/>
        <end position="50"/>
    </location>
</feature>
<feature type="modified residue" description="4-aspartylphosphate" evidence="6">
    <location>
        <position position="107"/>
    </location>
</feature>
<keyword evidence="3" id="KW-0805">Transcription regulation</keyword>
<evidence type="ECO:0000256" key="3">
    <source>
        <dbReference type="ARBA" id="ARBA00023015"/>
    </source>
</evidence>
<name>A0A5E4UWB5_9BURK</name>
<evidence type="ECO:0000313" key="12">
    <source>
        <dbReference type="Proteomes" id="UP000406256"/>
    </source>
</evidence>
<feature type="compositionally biased region" description="Low complexity" evidence="8">
    <location>
        <begin position="18"/>
        <end position="30"/>
    </location>
</feature>
<evidence type="ECO:0000313" key="11">
    <source>
        <dbReference type="EMBL" id="VVE03235.1"/>
    </source>
</evidence>
<evidence type="ECO:0000256" key="2">
    <source>
        <dbReference type="ARBA" id="ARBA00023012"/>
    </source>
</evidence>
<sequence length="323" mass="34573">MHTHSSIPLQSLTPVPSPAASSPIAPSIPSMGGQSIGQTMGPSIASTPPATSLADSAPILIVEDEPKLAALLAEYLRVAGMPCRILTDGRDVLPAVRVTEPRLVLLDLMLPGMDGLEVCRAVREISEVPIVMLTARAAETDRLLGLELGADDYICKPFSPREVVARVKAILRRVRGTAGPAGTAANAMTVAPPTPALVIDAVRHHAKLDGHELPLTPVELRLLATLASHPDKTFPRAHLLDRMYDDHRVVADRTVDSHIKNLRRKLQAIRPDEEIVRSIYGVGYRLELRTDRPGTSQASPASLIPVARQGVATIDNPAAAMPE</sequence>
<dbReference type="GO" id="GO:0000976">
    <property type="term" value="F:transcription cis-regulatory region binding"/>
    <property type="evidence" value="ECO:0007669"/>
    <property type="project" value="TreeGrafter"/>
</dbReference>
<feature type="DNA-binding region" description="OmpR/PhoB-type" evidence="7">
    <location>
        <begin position="185"/>
        <end position="288"/>
    </location>
</feature>
<dbReference type="OrthoDB" id="9802426at2"/>
<dbReference type="AlphaFoldDB" id="A0A5E4UWB5"/>
<keyword evidence="2" id="KW-0902">Two-component regulatory system</keyword>
<dbReference type="InterPro" id="IPR001789">
    <property type="entry name" value="Sig_transdc_resp-reg_receiver"/>
</dbReference>
<evidence type="ECO:0000256" key="6">
    <source>
        <dbReference type="PROSITE-ProRule" id="PRU00169"/>
    </source>
</evidence>
<proteinExistence type="predicted"/>
<protein>
    <submittedName>
        <fullName evidence="11">DNA-binding response regulator</fullName>
    </submittedName>
</protein>
<organism evidence="11 12">
    <name type="scientific">Pandoraea anhela</name>
    <dbReference type="NCBI Taxonomy" id="2508295"/>
    <lineage>
        <taxon>Bacteria</taxon>
        <taxon>Pseudomonadati</taxon>
        <taxon>Pseudomonadota</taxon>
        <taxon>Betaproteobacteria</taxon>
        <taxon>Burkholderiales</taxon>
        <taxon>Burkholderiaceae</taxon>
        <taxon>Pandoraea</taxon>
    </lineage>
</organism>
<dbReference type="GO" id="GO:0032993">
    <property type="term" value="C:protein-DNA complex"/>
    <property type="evidence" value="ECO:0007669"/>
    <property type="project" value="TreeGrafter"/>
</dbReference>
<dbReference type="SUPFAM" id="SSF52172">
    <property type="entry name" value="CheY-like"/>
    <property type="match status" value="1"/>
</dbReference>
<reference evidence="11 12" key="1">
    <citation type="submission" date="2019-08" db="EMBL/GenBank/DDBJ databases">
        <authorList>
            <person name="Peeters C."/>
        </authorList>
    </citation>
    <scope>NUCLEOTIDE SEQUENCE [LARGE SCALE GENOMIC DNA]</scope>
    <source>
        <strain evidence="11 12">LMG 31108</strain>
    </source>
</reference>
<dbReference type="PROSITE" id="PS51755">
    <property type="entry name" value="OMPR_PHOB"/>
    <property type="match status" value="1"/>
</dbReference>
<evidence type="ECO:0000256" key="4">
    <source>
        <dbReference type="ARBA" id="ARBA00023125"/>
    </source>
</evidence>
<dbReference type="FunFam" id="3.40.50.2300:FF:000001">
    <property type="entry name" value="DNA-binding response regulator PhoB"/>
    <property type="match status" value="1"/>
</dbReference>
<keyword evidence="12" id="KW-1185">Reference proteome</keyword>
<keyword evidence="5" id="KW-0804">Transcription</keyword>
<feature type="compositionally biased region" description="Polar residues" evidence="8">
    <location>
        <begin position="1"/>
        <end position="14"/>
    </location>
</feature>
<dbReference type="GO" id="GO:0000156">
    <property type="term" value="F:phosphorelay response regulator activity"/>
    <property type="evidence" value="ECO:0007669"/>
    <property type="project" value="TreeGrafter"/>
</dbReference>
<keyword evidence="4 7" id="KW-0238">DNA-binding</keyword>
<evidence type="ECO:0000256" key="1">
    <source>
        <dbReference type="ARBA" id="ARBA00022553"/>
    </source>
</evidence>
<dbReference type="EMBL" id="CABPSB010000006">
    <property type="protein sequence ID" value="VVE03235.1"/>
    <property type="molecule type" value="Genomic_DNA"/>
</dbReference>
<evidence type="ECO:0000259" key="9">
    <source>
        <dbReference type="PROSITE" id="PS50110"/>
    </source>
</evidence>
<dbReference type="SMART" id="SM00448">
    <property type="entry name" value="REC"/>
    <property type="match status" value="1"/>
</dbReference>
<dbReference type="InterPro" id="IPR036388">
    <property type="entry name" value="WH-like_DNA-bd_sf"/>
</dbReference>
<dbReference type="Pfam" id="PF00072">
    <property type="entry name" value="Response_reg"/>
    <property type="match status" value="1"/>
</dbReference>
<dbReference type="SMART" id="SM00862">
    <property type="entry name" value="Trans_reg_C"/>
    <property type="match status" value="1"/>
</dbReference>
<dbReference type="InterPro" id="IPR001867">
    <property type="entry name" value="OmpR/PhoB-type_DNA-bd"/>
</dbReference>
<dbReference type="CDD" id="cd00383">
    <property type="entry name" value="trans_reg_C"/>
    <property type="match status" value="1"/>
</dbReference>
<dbReference type="PANTHER" id="PTHR48111">
    <property type="entry name" value="REGULATOR OF RPOS"/>
    <property type="match status" value="1"/>
</dbReference>
<evidence type="ECO:0000256" key="5">
    <source>
        <dbReference type="ARBA" id="ARBA00023163"/>
    </source>
</evidence>
<dbReference type="Gene3D" id="3.40.50.2300">
    <property type="match status" value="1"/>
</dbReference>
<dbReference type="Gene3D" id="1.10.10.10">
    <property type="entry name" value="Winged helix-like DNA-binding domain superfamily/Winged helix DNA-binding domain"/>
    <property type="match status" value="1"/>
</dbReference>
<dbReference type="Pfam" id="PF00486">
    <property type="entry name" value="Trans_reg_C"/>
    <property type="match status" value="1"/>
</dbReference>
<dbReference type="PANTHER" id="PTHR48111:SF59">
    <property type="entry name" value="TRANSCRIPTIONAL REGULATORY PROTEIN BAER"/>
    <property type="match status" value="1"/>
</dbReference>
<keyword evidence="1 6" id="KW-0597">Phosphoprotein</keyword>
<gene>
    <name evidence="11" type="ORF">PAN31108_02246</name>
</gene>
<dbReference type="SUPFAM" id="SSF46894">
    <property type="entry name" value="C-terminal effector domain of the bipartite response regulators"/>
    <property type="match status" value="1"/>
</dbReference>
<feature type="compositionally biased region" description="Polar residues" evidence="8">
    <location>
        <begin position="32"/>
        <end position="50"/>
    </location>
</feature>
<dbReference type="GO" id="GO:0005829">
    <property type="term" value="C:cytosol"/>
    <property type="evidence" value="ECO:0007669"/>
    <property type="project" value="TreeGrafter"/>
</dbReference>
<dbReference type="Proteomes" id="UP000406256">
    <property type="component" value="Unassembled WGS sequence"/>
</dbReference>
<dbReference type="PROSITE" id="PS50110">
    <property type="entry name" value="RESPONSE_REGULATORY"/>
    <property type="match status" value="1"/>
</dbReference>
<evidence type="ECO:0000256" key="8">
    <source>
        <dbReference type="SAM" id="MobiDB-lite"/>
    </source>
</evidence>
<feature type="domain" description="OmpR/PhoB-type" evidence="10">
    <location>
        <begin position="185"/>
        <end position="288"/>
    </location>
</feature>
<dbReference type="InterPro" id="IPR016032">
    <property type="entry name" value="Sig_transdc_resp-reg_C-effctor"/>
</dbReference>
<evidence type="ECO:0000259" key="10">
    <source>
        <dbReference type="PROSITE" id="PS51755"/>
    </source>
</evidence>
<dbReference type="InterPro" id="IPR039420">
    <property type="entry name" value="WalR-like"/>
</dbReference>
<evidence type="ECO:0000256" key="7">
    <source>
        <dbReference type="PROSITE-ProRule" id="PRU01091"/>
    </source>
</evidence>
<dbReference type="GO" id="GO:0006355">
    <property type="term" value="P:regulation of DNA-templated transcription"/>
    <property type="evidence" value="ECO:0007669"/>
    <property type="project" value="InterPro"/>
</dbReference>
<dbReference type="InterPro" id="IPR011006">
    <property type="entry name" value="CheY-like_superfamily"/>
</dbReference>
<accession>A0A5E4UWB5</accession>
<dbReference type="Gene3D" id="6.10.250.690">
    <property type="match status" value="1"/>
</dbReference>